<keyword evidence="3" id="KW-1185">Reference proteome</keyword>
<organism evidence="2 3">
    <name type="scientific">Crepidotus variabilis</name>
    <dbReference type="NCBI Taxonomy" id="179855"/>
    <lineage>
        <taxon>Eukaryota</taxon>
        <taxon>Fungi</taxon>
        <taxon>Dikarya</taxon>
        <taxon>Basidiomycota</taxon>
        <taxon>Agaricomycotina</taxon>
        <taxon>Agaricomycetes</taxon>
        <taxon>Agaricomycetidae</taxon>
        <taxon>Agaricales</taxon>
        <taxon>Agaricineae</taxon>
        <taxon>Crepidotaceae</taxon>
        <taxon>Crepidotus</taxon>
    </lineage>
</organism>
<dbReference type="EMBL" id="MU157841">
    <property type="protein sequence ID" value="KAF9530153.1"/>
    <property type="molecule type" value="Genomic_DNA"/>
</dbReference>
<feature type="transmembrane region" description="Helical" evidence="1">
    <location>
        <begin position="406"/>
        <end position="430"/>
    </location>
</feature>
<protein>
    <submittedName>
        <fullName evidence="2">Uncharacterized protein</fullName>
    </submittedName>
</protein>
<sequence length="485" mass="54003">MSFIAIDLESAASVEPPRYFGQLIPVAPAHTGRYDVAKKVKRASASVPAGSRKRSTAPLPLNWTQWLHPEGKLYFFCDDGLRVVTDSYMLDASTAAKVDAWIYEIRLKAKSGGIILGEKVELFLQVTSDNDCNYYFVNLESRALFWLEDCSTSALGLLDVVSDTHLGLVLEAEYWAHIENFCMHLGGLPQNSIDDLILVFTHGLADTLTSTLSTFPYDATASEKILNLLNHSRDKISKGEVVTLVARFWGLIVYNRYLTHHGEEQARLSRDSSIIDADEAEEIQWTRTAFSMMSFGTFKPYMKKFDGLFVDSLVYGFEWESFMKSCISGWRDSIALSFGLLLLHVFCFFLPISSILASISGLTSSLSILVAILLLHRHEELGKSDASSAHEYLTSVKSSTFGFQGIAFAFSLPKALSILSFLALFSQWAFLGYNLVVSHPVALIAPLFVLMVLFAVIASTSTTLHFRVPSFRFWNASMKTEASMV</sequence>
<evidence type="ECO:0000313" key="3">
    <source>
        <dbReference type="Proteomes" id="UP000807306"/>
    </source>
</evidence>
<keyword evidence="1" id="KW-0812">Transmembrane</keyword>
<feature type="transmembrane region" description="Helical" evidence="1">
    <location>
        <begin position="358"/>
        <end position="375"/>
    </location>
</feature>
<keyword evidence="1" id="KW-0472">Membrane</keyword>
<dbReference type="AlphaFoldDB" id="A0A9P6EI85"/>
<gene>
    <name evidence="2" type="ORF">CPB83DRAFT_851068</name>
</gene>
<reference evidence="2" key="1">
    <citation type="submission" date="2020-11" db="EMBL/GenBank/DDBJ databases">
        <authorList>
            <consortium name="DOE Joint Genome Institute"/>
            <person name="Ahrendt S."/>
            <person name="Riley R."/>
            <person name="Andreopoulos W."/>
            <person name="Labutti K."/>
            <person name="Pangilinan J."/>
            <person name="Ruiz-Duenas F.J."/>
            <person name="Barrasa J.M."/>
            <person name="Sanchez-Garcia M."/>
            <person name="Camarero S."/>
            <person name="Miyauchi S."/>
            <person name="Serrano A."/>
            <person name="Linde D."/>
            <person name="Babiker R."/>
            <person name="Drula E."/>
            <person name="Ayuso-Fernandez I."/>
            <person name="Pacheco R."/>
            <person name="Padilla G."/>
            <person name="Ferreira P."/>
            <person name="Barriuso J."/>
            <person name="Kellner H."/>
            <person name="Castanera R."/>
            <person name="Alfaro M."/>
            <person name="Ramirez L."/>
            <person name="Pisabarro A.G."/>
            <person name="Kuo A."/>
            <person name="Tritt A."/>
            <person name="Lipzen A."/>
            <person name="He G."/>
            <person name="Yan M."/>
            <person name="Ng V."/>
            <person name="Cullen D."/>
            <person name="Martin F."/>
            <person name="Rosso M.-N."/>
            <person name="Henrissat B."/>
            <person name="Hibbett D."/>
            <person name="Martinez A.T."/>
            <person name="Grigoriev I.V."/>
        </authorList>
    </citation>
    <scope>NUCLEOTIDE SEQUENCE</scope>
    <source>
        <strain evidence="2">CBS 506.95</strain>
    </source>
</reference>
<evidence type="ECO:0000256" key="1">
    <source>
        <dbReference type="SAM" id="Phobius"/>
    </source>
</evidence>
<keyword evidence="1" id="KW-1133">Transmembrane helix</keyword>
<evidence type="ECO:0000313" key="2">
    <source>
        <dbReference type="EMBL" id="KAF9530153.1"/>
    </source>
</evidence>
<accession>A0A9P6EI85</accession>
<proteinExistence type="predicted"/>
<dbReference type="OrthoDB" id="2674421at2759"/>
<comment type="caution">
    <text evidence="2">The sequence shown here is derived from an EMBL/GenBank/DDBJ whole genome shotgun (WGS) entry which is preliminary data.</text>
</comment>
<feature type="transmembrane region" description="Helical" evidence="1">
    <location>
        <begin position="442"/>
        <end position="464"/>
    </location>
</feature>
<name>A0A9P6EI85_9AGAR</name>
<dbReference type="Proteomes" id="UP000807306">
    <property type="component" value="Unassembled WGS sequence"/>
</dbReference>